<dbReference type="Gene3D" id="3.30.70.270">
    <property type="match status" value="1"/>
</dbReference>
<dbReference type="InterPro" id="IPR043128">
    <property type="entry name" value="Rev_trsase/Diguanyl_cyclase"/>
</dbReference>
<keyword evidence="12" id="KW-0808">Transferase</keyword>
<keyword evidence="15" id="KW-0547">Nucleotide-binding</keyword>
<comment type="function">
    <text evidence="3">Replicates the viral genome.</text>
</comment>
<keyword evidence="24" id="KW-1038">Host endoplasmic reticulum</keyword>
<dbReference type="InterPro" id="IPR000199">
    <property type="entry name" value="Peptidase_C3A/C3B_picornavir"/>
</dbReference>
<dbReference type="GO" id="GO:0003724">
    <property type="term" value="F:RNA helicase activity"/>
    <property type="evidence" value="ECO:0007669"/>
    <property type="project" value="InterPro"/>
</dbReference>
<evidence type="ECO:0000256" key="23">
    <source>
        <dbReference type="ARBA" id="ARBA00023136"/>
    </source>
</evidence>
<dbReference type="InterPro" id="IPR000605">
    <property type="entry name" value="Helicase_SF3_ssDNA/RNA_vir"/>
</dbReference>
<dbReference type="SUPFAM" id="SSF56672">
    <property type="entry name" value="DNA/RNA polymerases"/>
    <property type="match status" value="1"/>
</dbReference>
<evidence type="ECO:0000256" key="5">
    <source>
        <dbReference type="ARBA" id="ARBA00004354"/>
    </source>
</evidence>
<evidence type="ECO:0000256" key="7">
    <source>
        <dbReference type="ARBA" id="ARBA00020936"/>
    </source>
</evidence>
<reference evidence="31" key="1">
    <citation type="journal article" date="2018" name="Plant Pathol.">
        <title>Using High Throughput Sequencing in support of a plant health outbreak reveals novel viruses in Ullucus tuberosus (Basellaceae).</title>
        <authorList>
            <person name="Fox A."/>
            <person name="Fowkes A."/>
            <person name="Skelton A."/>
            <person name="Harju V."/>
            <person name="Buxton-Kirk A."/>
            <person name="Kelly M."/>
            <person name="Forde S."/>
            <person name="Pufal H."/>
            <person name="Conyers C."/>
            <person name="Ward R."/>
            <person name="Weekes R."/>
            <person name="Boonham N."/>
            <person name="Adams I."/>
        </authorList>
    </citation>
    <scope>NUCLEOTIDE SEQUENCE</scope>
    <source>
        <strain evidence="31">BBWV2_RNA1</strain>
    </source>
</reference>
<dbReference type="GO" id="GO:0039694">
    <property type="term" value="P:viral RNA genome replication"/>
    <property type="evidence" value="ECO:0007669"/>
    <property type="project" value="InterPro"/>
</dbReference>
<keyword evidence="23" id="KW-0472">Membrane</keyword>
<keyword evidence="21" id="KW-0693">Viral RNA replication</keyword>
<evidence type="ECO:0000256" key="4">
    <source>
        <dbReference type="ARBA" id="ARBA00004192"/>
    </source>
</evidence>
<dbReference type="PROSITE" id="PS50507">
    <property type="entry name" value="RDRP_SSRNA_POS"/>
    <property type="match status" value="1"/>
</dbReference>
<evidence type="ECO:0000256" key="15">
    <source>
        <dbReference type="ARBA" id="ARBA00022741"/>
    </source>
</evidence>
<evidence type="ECO:0000313" key="31">
    <source>
        <dbReference type="EMBL" id="AZF99050.1"/>
    </source>
</evidence>
<evidence type="ECO:0000256" key="11">
    <source>
        <dbReference type="ARBA" id="ARBA00022670"/>
    </source>
</evidence>
<evidence type="ECO:0000256" key="17">
    <source>
        <dbReference type="ARBA" id="ARBA00022806"/>
    </source>
</evidence>
<sequence>MISFCYLNFKMDFSTMQVVAGFLKTSMGLQSIRDIVQKAKVDEKDKTLLHIHLSFFHANEMARDLNEGMDISQIHSSSAIKYRAAIVMRHVKMNVETGRYNRKRMVEYNNETCINWFSCEFMEVKEETQELPVGEGRVEEIVDEFLTNCNISERNDQVSVVEDVSCAFGQGLYEYATRVSDAIVAVISGSIKKGIDEFLDKVYTAINQIFAAWMPKIKAAFQWFENIKEVVKKWANTMHEKINCILVGMEDCLYMGAGLVAATCIVTLLEKFMVAVGILTKPCGAATLFLTTAMAAISAAYVCSKAVEKSVMLTNLLHFVTSNCKIVLSALFNHDATKKELTANQDGGEAPMGLGQFGVSTMLQDVANLMSTWSTHSVTEIGRTFGAISQIKNGILALRDMIYFVFEKLSDLAHKVLGFESQVLADLTILLGENVADWLSECDCMVSYMLEFNSRNREIFDRLSQLIEKGRLIRTGVLRTGHRGSSQVMALVTKALEKLIELHNSVVMSGSNTTRKSPFMVFFTGASGTGKTSVVQRVAINWLQEEQLGTNEIYSRNGQDPFWSGYKRHAVVTYDDFGAVPGTTSNEAEIINVISRNPYATVMAGLAEKGMYFDSRLVLASSNFLAANPESGVHDSEAYERRRHAVIRVSLKPGVPYNADDPCANQTYTLLESKTPFREIQTFETYAELWSYLYTSFKEHEVQEELYLKSLPILDSDKKEALEGLVGLTVIATSFAPKAVMQYGVEKFPGYHFLVSDGEKCYFWHGDGSVESASVEQMQLSKQDVAQLKRQGLSTAMMYKDLAKAFPTLNSLAVLYAKNIVVKRWVGPDLEPMKTCEDVYMREQIGNLPKWQRAYLYVLSKYLTTQSPRGWFMECLEETKKNLRATYLWEYKQWPLPLKLALGSLIAIMAGGAIWYSLQSLWCMSGDASFVAGAATVFSVSSFAGQSDIPNRDNSERSFRNRKVRARTWQGQSSCFGDSALWIAETCMATLTFSSVRTQVCLAPGRGFFGVSHCLAAIPAGVMVKMDSSIGVTYFVWEKEKLMQFDGNEIALYMTSTLPKTVDSLLGRIHFDVETLPKTFSAVFFSYKYDPMVQQMVPELGSVTCKVHNKAYTLAHGEYRREIPQSLSYEASTVAGDCGSLILAEIEGKFKLVGMHVAFNGREGSASFIPYHASLDQKVGQGDFTLKYQEWAEPKILGPGCRAMGLIDPEHALAASGKTTFVETPGEWHLDYPCDKLPSVLTRGDPRLAGTVHADYDPFASGMSKYAKEAGPFDAASLKQVCSGIVEVWEDASADFPMDEVDLETAINGLENVEFFDALVLGTSEGFPYRLDRGPGDKGKSRYVSGESGNLKITDEGVLSDIVWFEEVSKTQVPDLYCIECVKDERLPIRKVLHEPKSRLFTVLPMSYNIVIRKKFLNFVRFFMKRRDVLPAQVGINPYSREWTRMANKLLSKGNNILCCDYSRFDGFLPKCIMNEIGNMIARLMKVDEVSRTQIKNLMLACTSRYAMCNRVLYRVENGIPSGFPLTVIVNSILNEILVKYAYWHCFEDNPSVQSNFDAHVSMVVYGDDNLISVSDAISSKFDGSFLVSFMEGLGIKVTDGIDKTKIGIEFRRLENCDFLKRSFKMSPDGTWRSPMSKESLWPQLHFVKAKKLEMAEAYINNCNNILRELWLHDVKEAKEFRNKVLRNLRWIGHEQLLNMQQLAVFHSEQMNGVSDFLTTCVTVDSIPLMDPLVPGMLPVKMCEIIPRVFVAAEKHFEGNFNDFFTISITTSRKFEEDKGFVLLFPYGAGRGGLPTTQFMRENVIRKGCSIQKKFRQAYEKGNNILFISQSSVVPAYVFAVMLLHSIGAITRLSSNKALTQAMQTCKRLEYLPKEYEEFF</sequence>
<keyword evidence="8" id="KW-0696">RNA-directed RNA polymerase</keyword>
<dbReference type="InterPro" id="IPR007094">
    <property type="entry name" value="RNA-dir_pol_PSvirus"/>
</dbReference>
<evidence type="ECO:0000256" key="18">
    <source>
        <dbReference type="ARBA" id="ARBA00022807"/>
    </source>
</evidence>
<keyword evidence="13" id="KW-0812">Transmembrane</keyword>
<evidence type="ECO:0000256" key="22">
    <source>
        <dbReference type="ARBA" id="ARBA00022989"/>
    </source>
</evidence>
<comment type="subcellular location">
    <subcellularLocation>
        <location evidence="4">Host cytoplasm</location>
    </subcellularLocation>
    <subcellularLocation>
        <location evidence="5">Host endoplasmic reticulum</location>
    </subcellularLocation>
    <subcellularLocation>
        <location evidence="6">Host membrane</location>
        <topology evidence="6">Single-pass membrane protein</topology>
    </subcellularLocation>
</comment>
<evidence type="ECO:0000256" key="8">
    <source>
        <dbReference type="ARBA" id="ARBA00022484"/>
    </source>
</evidence>
<evidence type="ECO:0000256" key="14">
    <source>
        <dbReference type="ARBA" id="ARBA00022695"/>
    </source>
</evidence>
<dbReference type="GO" id="GO:0004197">
    <property type="term" value="F:cysteine-type endopeptidase activity"/>
    <property type="evidence" value="ECO:0007669"/>
    <property type="project" value="InterPro"/>
</dbReference>
<evidence type="ECO:0000256" key="6">
    <source>
        <dbReference type="ARBA" id="ARBA00004379"/>
    </source>
</evidence>
<evidence type="ECO:0000256" key="3">
    <source>
        <dbReference type="ARBA" id="ARBA00003682"/>
    </source>
</evidence>
<dbReference type="Pfam" id="PF00680">
    <property type="entry name" value="RdRP_1"/>
    <property type="match status" value="1"/>
</dbReference>
<dbReference type="Gene3D" id="2.40.10.10">
    <property type="entry name" value="Trypsin-like serine proteases"/>
    <property type="match status" value="1"/>
</dbReference>
<evidence type="ECO:0000256" key="1">
    <source>
        <dbReference type="ARBA" id="ARBA00002583"/>
    </source>
</evidence>
<dbReference type="Gene3D" id="1.20.960.20">
    <property type="match status" value="1"/>
</dbReference>
<dbReference type="PROSITE" id="PS51874">
    <property type="entry name" value="PCV_3C_PRO"/>
    <property type="match status" value="1"/>
</dbReference>
<dbReference type="InterPro" id="IPR004004">
    <property type="entry name" value="Helic/Pol/Pept_Calicivir-typ"/>
</dbReference>
<evidence type="ECO:0000256" key="24">
    <source>
        <dbReference type="ARBA" id="ARBA00023184"/>
    </source>
</evidence>
<keyword evidence="20" id="KW-1043">Host membrane</keyword>
<evidence type="ECO:0000256" key="20">
    <source>
        <dbReference type="ARBA" id="ARBA00022870"/>
    </source>
</evidence>
<evidence type="ECO:0000256" key="25">
    <source>
        <dbReference type="ARBA" id="ARBA00023200"/>
    </source>
</evidence>
<feature type="domain" description="Peptidase C3" evidence="30">
    <location>
        <begin position="973"/>
        <end position="1175"/>
    </location>
</feature>
<dbReference type="InterPro" id="IPR009003">
    <property type="entry name" value="Peptidase_S1_PA"/>
</dbReference>
<keyword evidence="22" id="KW-1133">Transmembrane helix</keyword>
<evidence type="ECO:0000259" key="30">
    <source>
        <dbReference type="PROSITE" id="PS51874"/>
    </source>
</evidence>
<dbReference type="Pfam" id="PF00910">
    <property type="entry name" value="RNA_helicase"/>
    <property type="match status" value="1"/>
</dbReference>
<evidence type="ECO:0000256" key="19">
    <source>
        <dbReference type="ARBA" id="ARBA00022840"/>
    </source>
</evidence>
<dbReference type="EMBL" id="MH645159">
    <property type="protein sequence ID" value="AZF99050.1"/>
    <property type="molecule type" value="Genomic_RNA"/>
</dbReference>
<evidence type="ECO:0000256" key="13">
    <source>
        <dbReference type="ARBA" id="ARBA00022692"/>
    </source>
</evidence>
<dbReference type="PRINTS" id="PR00918">
    <property type="entry name" value="CALICVIRUSNS"/>
</dbReference>
<dbReference type="InterPro" id="IPR044067">
    <property type="entry name" value="PCV_3C_PRO"/>
</dbReference>
<evidence type="ECO:0000256" key="26">
    <source>
        <dbReference type="ARBA" id="ARBA00032135"/>
    </source>
</evidence>
<dbReference type="GO" id="GO:0006508">
    <property type="term" value="P:proteolysis"/>
    <property type="evidence" value="ECO:0007669"/>
    <property type="project" value="UniProtKB-KW"/>
</dbReference>
<keyword evidence="9" id="KW-0191">Covalent protein-RNA linkage</keyword>
<evidence type="ECO:0000256" key="21">
    <source>
        <dbReference type="ARBA" id="ARBA00022953"/>
    </source>
</evidence>
<keyword evidence="17" id="KW-0347">Helicase</keyword>
<dbReference type="PROSITE" id="PS51218">
    <property type="entry name" value="SF3_HELICASE_2"/>
    <property type="match status" value="1"/>
</dbReference>
<dbReference type="GO" id="GO:0003968">
    <property type="term" value="F:RNA-directed RNA polymerase activity"/>
    <property type="evidence" value="ECO:0007669"/>
    <property type="project" value="UniProtKB-KW"/>
</dbReference>
<evidence type="ECO:0000259" key="28">
    <source>
        <dbReference type="PROSITE" id="PS50507"/>
    </source>
</evidence>
<feature type="domain" description="RdRp catalytic" evidence="28">
    <location>
        <begin position="1455"/>
        <end position="1582"/>
    </location>
</feature>
<dbReference type="GO" id="GO:0044220">
    <property type="term" value="C:host cell perinuclear region of cytoplasm"/>
    <property type="evidence" value="ECO:0007669"/>
    <property type="project" value="UniProtKB-SubCell"/>
</dbReference>
<dbReference type="GO" id="GO:0044165">
    <property type="term" value="C:host cell endoplasmic reticulum"/>
    <property type="evidence" value="ECO:0007669"/>
    <property type="project" value="UniProtKB-SubCell"/>
</dbReference>
<keyword evidence="14" id="KW-0548">Nucleotidyltransferase</keyword>
<dbReference type="InterPro" id="IPR027417">
    <property type="entry name" value="P-loop_NTPase"/>
</dbReference>
<dbReference type="SUPFAM" id="SSF52540">
    <property type="entry name" value="P-loop containing nucleoside triphosphate hydrolases"/>
    <property type="match status" value="1"/>
</dbReference>
<dbReference type="Pfam" id="PF00548">
    <property type="entry name" value="Peptidase_C3"/>
    <property type="match status" value="1"/>
</dbReference>
<keyword evidence="25" id="KW-1035">Host cytoplasm</keyword>
<evidence type="ECO:0000256" key="2">
    <source>
        <dbReference type="ARBA" id="ARBA00003602"/>
    </source>
</evidence>
<keyword evidence="16" id="KW-0378">Hydrolase</keyword>
<dbReference type="GO" id="GO:0033644">
    <property type="term" value="C:host cell membrane"/>
    <property type="evidence" value="ECO:0007669"/>
    <property type="project" value="UniProtKB-SubCell"/>
</dbReference>
<comment type="function">
    <text evidence="2">Thiol protease that cleaves the RNA1 and RNA2 polyproteins.</text>
</comment>
<keyword evidence="18" id="KW-0788">Thiol protease</keyword>
<dbReference type="InterPro" id="IPR014759">
    <property type="entry name" value="Helicase_SF3_ssRNA_vir"/>
</dbReference>
<feature type="domain" description="SF3 helicase" evidence="29">
    <location>
        <begin position="496"/>
        <end position="664"/>
    </location>
</feature>
<dbReference type="InterPro" id="IPR001205">
    <property type="entry name" value="RNA-dir_pol_C"/>
</dbReference>
<proteinExistence type="predicted"/>
<dbReference type="SUPFAM" id="SSF50494">
    <property type="entry name" value="Trypsin-like serine proteases"/>
    <property type="match status" value="1"/>
</dbReference>
<dbReference type="GO" id="GO:0006351">
    <property type="term" value="P:DNA-templated transcription"/>
    <property type="evidence" value="ECO:0007669"/>
    <property type="project" value="InterPro"/>
</dbReference>
<accession>A0A3G8FWN4</accession>
<name>A0A3G8FWN4_BBWV2</name>
<dbReference type="GO" id="GO:0005524">
    <property type="term" value="F:ATP binding"/>
    <property type="evidence" value="ECO:0007669"/>
    <property type="project" value="UniProtKB-KW"/>
</dbReference>
<comment type="function">
    <text evidence="1">Plays a role in RNA replication. It is covalently linked to the 5'terminus of both viral single-stranded RNA1 and RNA2 molecules.</text>
</comment>
<keyword evidence="10" id="KW-0597">Phosphoprotein</keyword>
<evidence type="ECO:0000256" key="12">
    <source>
        <dbReference type="ARBA" id="ARBA00022679"/>
    </source>
</evidence>
<evidence type="ECO:0000256" key="27">
    <source>
        <dbReference type="ARBA" id="ARBA00045667"/>
    </source>
</evidence>
<keyword evidence="11" id="KW-0645">Protease</keyword>
<evidence type="ECO:0000259" key="29">
    <source>
        <dbReference type="PROSITE" id="PS51218"/>
    </source>
</evidence>
<evidence type="ECO:0000256" key="9">
    <source>
        <dbReference type="ARBA" id="ARBA00022520"/>
    </source>
</evidence>
<dbReference type="InterPro" id="IPR043502">
    <property type="entry name" value="DNA/RNA_pol_sf"/>
</dbReference>
<keyword evidence="19" id="KW-0067">ATP-binding</keyword>
<protein>
    <recommendedName>
        <fullName evidence="7">RNA1 polyprotein</fullName>
    </recommendedName>
    <alternativeName>
        <fullName evidence="26">Genome polyprotein B</fullName>
    </alternativeName>
</protein>
<dbReference type="GO" id="GO:0003723">
    <property type="term" value="F:RNA binding"/>
    <property type="evidence" value="ECO:0007669"/>
    <property type="project" value="InterPro"/>
</dbReference>
<evidence type="ECO:0000256" key="16">
    <source>
        <dbReference type="ARBA" id="ARBA00022801"/>
    </source>
</evidence>
<comment type="function">
    <text evidence="27">Down-regulates the RNA1 polyprotein processing and enhances trans-cleavage of RNA2 polyproteins. The protease cofactor and the putative helicase seem to target the replication complexes to ER membranes. Their physical association causes the membrane rearrangement of host ER that may result in formation of the small membranous vesicles that are the site of viral RNA synthesis.</text>
</comment>
<dbReference type="InterPro" id="IPR043504">
    <property type="entry name" value="Peptidase_S1_PA_chymotrypsin"/>
</dbReference>
<evidence type="ECO:0000256" key="10">
    <source>
        <dbReference type="ARBA" id="ARBA00022553"/>
    </source>
</evidence>
<organism evidence="31">
    <name type="scientific">Broad bean wilt virus 2</name>
    <name type="common">BBWV-2</name>
    <dbReference type="NCBI Taxonomy" id="76875"/>
    <lineage>
        <taxon>Viruses</taxon>
        <taxon>Riboviria</taxon>
        <taxon>Orthornavirae</taxon>
        <taxon>Pisuviricota</taxon>
        <taxon>Pisoniviricetes</taxon>
        <taxon>Picornavirales</taxon>
        <taxon>Secoviridae</taxon>
        <taxon>Comovirinae</taxon>
        <taxon>Fabavirus</taxon>
        <taxon>Fabavirus betaviciae</taxon>
    </lineage>
</organism>